<dbReference type="InterPro" id="IPR000682">
    <property type="entry name" value="PCMT"/>
</dbReference>
<evidence type="ECO:0000256" key="8">
    <source>
        <dbReference type="ARBA" id="ARBA00022691"/>
    </source>
</evidence>
<evidence type="ECO:0000256" key="6">
    <source>
        <dbReference type="ARBA" id="ARBA00022603"/>
    </source>
</evidence>
<keyword evidence="8" id="KW-0949">S-adenosyl-L-methionine</keyword>
<keyword evidence="6 12" id="KW-0489">Methyltransferase</keyword>
<dbReference type="InterPro" id="IPR029063">
    <property type="entry name" value="SAM-dependent_MTases_sf"/>
</dbReference>
<evidence type="ECO:0000313" key="12">
    <source>
        <dbReference type="EMBL" id="SFT05729.1"/>
    </source>
</evidence>
<evidence type="ECO:0000256" key="4">
    <source>
        <dbReference type="ARBA" id="ARBA00013346"/>
    </source>
</evidence>
<evidence type="ECO:0000256" key="2">
    <source>
        <dbReference type="ARBA" id="ARBA00005369"/>
    </source>
</evidence>
<evidence type="ECO:0000256" key="7">
    <source>
        <dbReference type="ARBA" id="ARBA00022679"/>
    </source>
</evidence>
<dbReference type="EC" id="2.1.1.77" evidence="3"/>
<accession>A0A1I6UWE2</accession>
<name>A0A1I6UWE2_9ACTN</name>
<dbReference type="PANTHER" id="PTHR11579">
    <property type="entry name" value="PROTEIN-L-ISOASPARTATE O-METHYLTRANSFERASE"/>
    <property type="match status" value="1"/>
</dbReference>
<evidence type="ECO:0000256" key="5">
    <source>
        <dbReference type="ARBA" id="ARBA00022490"/>
    </source>
</evidence>
<dbReference type="GO" id="GO:0004719">
    <property type="term" value="F:protein-L-isoaspartate (D-aspartate) O-methyltransferase activity"/>
    <property type="evidence" value="ECO:0007669"/>
    <property type="project" value="UniProtKB-EC"/>
</dbReference>
<comment type="similarity">
    <text evidence="2">Belongs to the methyltransferase superfamily. L-isoaspartyl/D-aspartyl protein methyltransferase family.</text>
</comment>
<protein>
    <recommendedName>
        <fullName evidence="4">Protein-L-isoaspartate O-methyltransferase</fullName>
        <ecNumber evidence="3">2.1.1.77</ecNumber>
    </recommendedName>
    <alternativeName>
        <fullName evidence="11">L-isoaspartyl protein carboxyl methyltransferase</fullName>
    </alternativeName>
    <alternativeName>
        <fullName evidence="9">Protein L-isoaspartyl methyltransferase</fullName>
    </alternativeName>
    <alternativeName>
        <fullName evidence="10">Protein-beta-aspartate methyltransferase</fullName>
    </alternativeName>
</protein>
<evidence type="ECO:0000256" key="9">
    <source>
        <dbReference type="ARBA" id="ARBA00030757"/>
    </source>
</evidence>
<organism evidence="12 13">
    <name type="scientific">Streptomyces harbinensis</name>
    <dbReference type="NCBI Taxonomy" id="1176198"/>
    <lineage>
        <taxon>Bacteria</taxon>
        <taxon>Bacillati</taxon>
        <taxon>Actinomycetota</taxon>
        <taxon>Actinomycetes</taxon>
        <taxon>Kitasatosporales</taxon>
        <taxon>Streptomycetaceae</taxon>
        <taxon>Streptomyces</taxon>
    </lineage>
</organism>
<evidence type="ECO:0000313" key="13">
    <source>
        <dbReference type="Proteomes" id="UP000198873"/>
    </source>
</evidence>
<evidence type="ECO:0000256" key="11">
    <source>
        <dbReference type="ARBA" id="ARBA00031350"/>
    </source>
</evidence>
<evidence type="ECO:0000256" key="1">
    <source>
        <dbReference type="ARBA" id="ARBA00004496"/>
    </source>
</evidence>
<comment type="subcellular location">
    <subcellularLocation>
        <location evidence="1">Cytoplasm</location>
    </subcellularLocation>
</comment>
<keyword evidence="7 12" id="KW-0808">Transferase</keyword>
<dbReference type="Proteomes" id="UP000198873">
    <property type="component" value="Unassembled WGS sequence"/>
</dbReference>
<dbReference type="GO" id="GO:0005737">
    <property type="term" value="C:cytoplasm"/>
    <property type="evidence" value="ECO:0007669"/>
    <property type="project" value="UniProtKB-SubCell"/>
</dbReference>
<dbReference type="AlphaFoldDB" id="A0A1I6UWE2"/>
<gene>
    <name evidence="12" type="ORF">SAMN05444716_106255</name>
</gene>
<dbReference type="Pfam" id="PF01135">
    <property type="entry name" value="PCMT"/>
    <property type="match status" value="1"/>
</dbReference>
<proteinExistence type="inferred from homology"/>
<evidence type="ECO:0000256" key="3">
    <source>
        <dbReference type="ARBA" id="ARBA00011890"/>
    </source>
</evidence>
<keyword evidence="13" id="KW-1185">Reference proteome</keyword>
<dbReference type="SUPFAM" id="SSF53335">
    <property type="entry name" value="S-adenosyl-L-methionine-dependent methyltransferases"/>
    <property type="match status" value="1"/>
</dbReference>
<keyword evidence="5" id="KW-0963">Cytoplasm</keyword>
<dbReference type="Gene3D" id="3.40.50.150">
    <property type="entry name" value="Vaccinia Virus protein VP39"/>
    <property type="match status" value="1"/>
</dbReference>
<dbReference type="STRING" id="1176198.SAMN05444716_106255"/>
<dbReference type="EMBL" id="FPAB01000006">
    <property type="protein sequence ID" value="SFT05729.1"/>
    <property type="molecule type" value="Genomic_DNA"/>
</dbReference>
<reference evidence="13" key="1">
    <citation type="submission" date="2016-10" db="EMBL/GenBank/DDBJ databases">
        <authorList>
            <person name="Varghese N."/>
            <person name="Submissions S."/>
        </authorList>
    </citation>
    <scope>NUCLEOTIDE SEQUENCE [LARGE SCALE GENOMIC DNA]</scope>
    <source>
        <strain evidence="13">CGMCC 4.7047</strain>
    </source>
</reference>
<dbReference type="PANTHER" id="PTHR11579:SF0">
    <property type="entry name" value="PROTEIN-L-ISOASPARTATE(D-ASPARTATE) O-METHYLTRANSFERASE"/>
    <property type="match status" value="1"/>
</dbReference>
<evidence type="ECO:0000256" key="10">
    <source>
        <dbReference type="ARBA" id="ARBA00031323"/>
    </source>
</evidence>
<dbReference type="GO" id="GO:0032259">
    <property type="term" value="P:methylation"/>
    <property type="evidence" value="ECO:0007669"/>
    <property type="project" value="UniProtKB-KW"/>
</dbReference>
<dbReference type="RefSeq" id="WP_093843785.1">
    <property type="nucleotide sequence ID" value="NZ_FPAB01000006.1"/>
</dbReference>
<dbReference type="CDD" id="cd02440">
    <property type="entry name" value="AdoMet_MTases"/>
    <property type="match status" value="1"/>
</dbReference>
<sequence>MTDTATTRGFAASQPARHRLTQELVSCGALHSPEWISAFEETPREVFTPRFWRRLEGGEEKLYEPQDADFLDTVYTDDSLVTRWDPNGQGISSSTMPSLMALMLEKFPVRSGDRALEVGTGTGYNLALLCHRLGADNVTSIDIDPELTATARERLADLGYQPTIVTGDGRSELPGTSAYNGILATCAVRRIPTEWLRGTAPGAPIVVNIGAGVACLRRTADGGAEGTFLEEAYGFMDARSSPDEPAESPLGYVDLVRSTGGNRSVIPLPLGIGDPHDFMRQVLFGHPQEVHLNEPDVFALQLTDENGHRTYCLAHPASRSWARMTLENEAVTVQQDGPLANLASDRIQRLAEWDRAGRPAPGAYRLRVDSDGLHTLSRGDGDARREWVLPR</sequence>